<dbReference type="Pfam" id="PF14689">
    <property type="entry name" value="SPOB_a"/>
    <property type="match status" value="1"/>
</dbReference>
<keyword evidence="1" id="KW-0597">Phosphoprotein</keyword>
<evidence type="ECO:0000313" key="6">
    <source>
        <dbReference type="Proteomes" id="UP001597541"/>
    </source>
</evidence>
<gene>
    <name evidence="5" type="ORF">ACFSUF_09115</name>
</gene>
<organism evidence="5 6">
    <name type="scientific">Paenibacillus gansuensis</name>
    <dbReference type="NCBI Taxonomy" id="306542"/>
    <lineage>
        <taxon>Bacteria</taxon>
        <taxon>Bacillati</taxon>
        <taxon>Bacillota</taxon>
        <taxon>Bacilli</taxon>
        <taxon>Bacillales</taxon>
        <taxon>Paenibacillaceae</taxon>
        <taxon>Paenibacillus</taxon>
    </lineage>
</organism>
<evidence type="ECO:0000259" key="4">
    <source>
        <dbReference type="Pfam" id="PF14689"/>
    </source>
</evidence>
<accession>A0ABW5PC87</accession>
<evidence type="ECO:0000313" key="5">
    <source>
        <dbReference type="EMBL" id="MFD2612580.1"/>
    </source>
</evidence>
<dbReference type="Proteomes" id="UP001597541">
    <property type="component" value="Unassembled WGS sequence"/>
</dbReference>
<dbReference type="Gene3D" id="1.10.287.130">
    <property type="match status" value="1"/>
</dbReference>
<evidence type="ECO:0000256" key="1">
    <source>
        <dbReference type="ARBA" id="ARBA00022553"/>
    </source>
</evidence>
<protein>
    <submittedName>
        <fullName evidence="5">Spo0B domain-containing protein</fullName>
    </submittedName>
</protein>
<dbReference type="InterPro" id="IPR016120">
    <property type="entry name" value="Sig_transdc_His_kin_SpoOB"/>
</dbReference>
<dbReference type="RefSeq" id="WP_377603135.1">
    <property type="nucleotide sequence ID" value="NZ_JBHUME010000007.1"/>
</dbReference>
<sequence>MNNAGSLAAAAAAAGGLVVLLADTDKLWLDTAAAAAVVAAGTWWARSMRRSQEQDMDRQRNGDRGLFLRTMNHHRHDWMNDLQVLYGYIRLRKYDNLPDFLDKIKDKMHKESQVSKLGLPSLVLYLHSYRTNGGTMELDVEAAEPLDLSLLPIPLTESAEWLQEMIEWLGQHSLPDEEYIHKLTVSFHKEEQALTVCFDLEGRLDEVRLKEMMAKFSRIYPELQLSYTANTEQEEASVTCHVPFHT</sequence>
<dbReference type="InterPro" id="IPR039506">
    <property type="entry name" value="SPOB_a"/>
</dbReference>
<comment type="caution">
    <text evidence="5">The sequence shown here is derived from an EMBL/GenBank/DDBJ whole genome shotgun (WGS) entry which is preliminary data.</text>
</comment>
<dbReference type="SUPFAM" id="SSF55890">
    <property type="entry name" value="Sporulation response regulatory protein Spo0B"/>
    <property type="match status" value="1"/>
</dbReference>
<evidence type="ECO:0000256" key="3">
    <source>
        <dbReference type="ARBA" id="ARBA00022777"/>
    </source>
</evidence>
<dbReference type="EMBL" id="JBHUME010000007">
    <property type="protein sequence ID" value="MFD2612580.1"/>
    <property type="molecule type" value="Genomic_DNA"/>
</dbReference>
<proteinExistence type="predicted"/>
<reference evidence="6" key="1">
    <citation type="journal article" date="2019" name="Int. J. Syst. Evol. Microbiol.">
        <title>The Global Catalogue of Microorganisms (GCM) 10K type strain sequencing project: providing services to taxonomists for standard genome sequencing and annotation.</title>
        <authorList>
            <consortium name="The Broad Institute Genomics Platform"/>
            <consortium name="The Broad Institute Genome Sequencing Center for Infectious Disease"/>
            <person name="Wu L."/>
            <person name="Ma J."/>
        </authorList>
    </citation>
    <scope>NUCLEOTIDE SEQUENCE [LARGE SCALE GENOMIC DNA]</scope>
    <source>
        <strain evidence="6">KCTC 3950</strain>
    </source>
</reference>
<keyword evidence="6" id="KW-1185">Reference proteome</keyword>
<keyword evidence="3" id="KW-0418">Kinase</keyword>
<name>A0ABW5PC87_9BACL</name>
<keyword evidence="2" id="KW-0808">Transferase</keyword>
<evidence type="ECO:0000256" key="2">
    <source>
        <dbReference type="ARBA" id="ARBA00022679"/>
    </source>
</evidence>
<feature type="domain" description="SpoOB alpha-helical" evidence="4">
    <location>
        <begin position="68"/>
        <end position="117"/>
    </location>
</feature>